<name>A0A9P0NYW3_ACAOB</name>
<dbReference type="OrthoDB" id="2570778at2759"/>
<dbReference type="EMBL" id="CAKOFQ010006716">
    <property type="protein sequence ID" value="CAH1964548.1"/>
    <property type="molecule type" value="Genomic_DNA"/>
</dbReference>
<comment type="caution">
    <text evidence="1">The sequence shown here is derived from an EMBL/GenBank/DDBJ whole genome shotgun (WGS) entry which is preliminary data.</text>
</comment>
<dbReference type="Proteomes" id="UP001152888">
    <property type="component" value="Unassembled WGS sequence"/>
</dbReference>
<evidence type="ECO:0000313" key="1">
    <source>
        <dbReference type="EMBL" id="CAH1964548.1"/>
    </source>
</evidence>
<sequence>MIHVQERPWAKICKRHWGRSYHRRLQKKVEEFTWKLHETFKDIHAIWIWSIGKTPILSLGVHMFCFTVH</sequence>
<gene>
    <name evidence="1" type="ORF">ACAOBT_LOCUS5859</name>
</gene>
<keyword evidence="2" id="KW-1185">Reference proteome</keyword>
<evidence type="ECO:0000313" key="2">
    <source>
        <dbReference type="Proteomes" id="UP001152888"/>
    </source>
</evidence>
<organism evidence="1 2">
    <name type="scientific">Acanthoscelides obtectus</name>
    <name type="common">Bean weevil</name>
    <name type="synonym">Bruchus obtectus</name>
    <dbReference type="NCBI Taxonomy" id="200917"/>
    <lineage>
        <taxon>Eukaryota</taxon>
        <taxon>Metazoa</taxon>
        <taxon>Ecdysozoa</taxon>
        <taxon>Arthropoda</taxon>
        <taxon>Hexapoda</taxon>
        <taxon>Insecta</taxon>
        <taxon>Pterygota</taxon>
        <taxon>Neoptera</taxon>
        <taxon>Endopterygota</taxon>
        <taxon>Coleoptera</taxon>
        <taxon>Polyphaga</taxon>
        <taxon>Cucujiformia</taxon>
        <taxon>Chrysomeloidea</taxon>
        <taxon>Chrysomelidae</taxon>
        <taxon>Bruchinae</taxon>
        <taxon>Bruchini</taxon>
        <taxon>Acanthoscelides</taxon>
    </lineage>
</organism>
<dbReference type="AlphaFoldDB" id="A0A9P0NYW3"/>
<protein>
    <submittedName>
        <fullName evidence="1">Uncharacterized protein</fullName>
    </submittedName>
</protein>
<proteinExistence type="predicted"/>
<reference evidence="1" key="1">
    <citation type="submission" date="2022-03" db="EMBL/GenBank/DDBJ databases">
        <authorList>
            <person name="Sayadi A."/>
        </authorList>
    </citation>
    <scope>NUCLEOTIDE SEQUENCE</scope>
</reference>
<accession>A0A9P0NYW3</accession>